<evidence type="ECO:0000259" key="4">
    <source>
        <dbReference type="PROSITE" id="PS50842"/>
    </source>
</evidence>
<evidence type="ECO:0000256" key="2">
    <source>
        <dbReference type="SAM" id="MobiDB-lite"/>
    </source>
</evidence>
<dbReference type="InterPro" id="IPR036908">
    <property type="entry name" value="RlpA-like_sf"/>
</dbReference>
<dbReference type="PANTHER" id="PTHR31836">
    <property type="match status" value="1"/>
</dbReference>
<dbReference type="InterPro" id="IPR051477">
    <property type="entry name" value="Expansin_CellWall"/>
</dbReference>
<gene>
    <name evidence="5" type="primary">yoaJ</name>
    <name evidence="5" type="ORF">CFO_g2063</name>
</gene>
<feature type="region of interest" description="Disordered" evidence="2">
    <location>
        <begin position="241"/>
        <end position="260"/>
    </location>
</feature>
<keyword evidence="6" id="KW-1185">Reference proteome</keyword>
<feature type="domain" description="Expansin-like EG45" evidence="4">
    <location>
        <begin position="275"/>
        <end position="367"/>
    </location>
</feature>
<feature type="chain" id="PRO_5002528444" evidence="3">
    <location>
        <begin position="17"/>
        <end position="458"/>
    </location>
</feature>
<dbReference type="CDD" id="cd22272">
    <property type="entry name" value="DPBB_EXLX1-like"/>
    <property type="match status" value="1"/>
</dbReference>
<dbReference type="PROSITE" id="PS50842">
    <property type="entry name" value="EXPANSIN_EG45"/>
    <property type="match status" value="1"/>
</dbReference>
<organism evidence="5 6">
    <name type="scientific">Ceratocystis fimbriata f. sp. platani</name>
    <dbReference type="NCBI Taxonomy" id="88771"/>
    <lineage>
        <taxon>Eukaryota</taxon>
        <taxon>Fungi</taxon>
        <taxon>Dikarya</taxon>
        <taxon>Ascomycota</taxon>
        <taxon>Pezizomycotina</taxon>
        <taxon>Sordariomycetes</taxon>
        <taxon>Hypocreomycetidae</taxon>
        <taxon>Microascales</taxon>
        <taxon>Ceratocystidaceae</taxon>
        <taxon>Ceratocystis</taxon>
    </lineage>
</organism>
<feature type="compositionally biased region" description="Polar residues" evidence="2">
    <location>
        <begin position="30"/>
        <end position="39"/>
    </location>
</feature>
<evidence type="ECO:0000256" key="1">
    <source>
        <dbReference type="ARBA" id="ARBA00022729"/>
    </source>
</evidence>
<dbReference type="EMBL" id="LBBL01000087">
    <property type="protein sequence ID" value="KKF95594.1"/>
    <property type="molecule type" value="Genomic_DNA"/>
</dbReference>
<dbReference type="InterPro" id="IPR007112">
    <property type="entry name" value="Expansin/allergen_DPBB_dom"/>
</dbReference>
<evidence type="ECO:0000313" key="5">
    <source>
        <dbReference type="EMBL" id="KKF95594.1"/>
    </source>
</evidence>
<dbReference type="Gene3D" id="2.60.40.760">
    <property type="entry name" value="Expansin, cellulose-binding-like domain"/>
    <property type="match status" value="1"/>
</dbReference>
<dbReference type="InterPro" id="IPR036749">
    <property type="entry name" value="Expansin_CBD_sf"/>
</dbReference>
<feature type="region of interest" description="Disordered" evidence="2">
    <location>
        <begin position="90"/>
        <end position="114"/>
    </location>
</feature>
<keyword evidence="1 3" id="KW-0732">Signal</keyword>
<dbReference type="AlphaFoldDB" id="A0A0F8DI66"/>
<accession>A0A0F8DI66</accession>
<feature type="signal peptide" evidence="3">
    <location>
        <begin position="1"/>
        <end position="16"/>
    </location>
</feature>
<sequence length="458" mass="47094">MRTTTVLLAFSGLVATAPSGPHGDRRLGYHNSNSNSTKYDTSRTWKGYRESMTAPSGYPRGTGYIASSGFAPTGGLAPGAAHTQSAVPTLAMSQDASSNVGSGPDATSPEYGTGPVVAEQVDPVVGKSTLTSMMTVPYPASTAPAYGVAAVSSITRTKCRGGKHTSSKATSVSTQAPVIPAQTSASNTIETPTALSSTSSTLVVEYGVSSYLPTPFSATVPTQQPEASSYASVASSSAATAAPQASSPAATPGQTSLGDSKTDGKATFYGGNLSGGTCSFTEYTIPSGLFGVAYPTPDWDNSGNCGACLEVTGPNGNTLTVMIVDSCPSCEAGHLDLFSDAFLQFADASAGEIGVSYKFVTCGITSPIVLHNKSGVSAYWFSMQVVNSNEPVKSLEVSVDGGATWEATKRQDYNFFEKNTGFGTAKVDVRVTSETGKTLIVKDVSIESDSRKTCDSNF</sequence>
<dbReference type="Proteomes" id="UP000034841">
    <property type="component" value="Unassembled WGS sequence"/>
</dbReference>
<feature type="compositionally biased region" description="Low complexity" evidence="2">
    <location>
        <begin position="241"/>
        <end position="250"/>
    </location>
</feature>
<evidence type="ECO:0000313" key="6">
    <source>
        <dbReference type="Proteomes" id="UP000034841"/>
    </source>
</evidence>
<dbReference type="SUPFAM" id="SSF49590">
    <property type="entry name" value="PHL pollen allergen"/>
    <property type="match status" value="1"/>
</dbReference>
<name>A0A0F8DI66_CERFI</name>
<dbReference type="Gene3D" id="2.40.40.10">
    <property type="entry name" value="RlpA-like domain"/>
    <property type="match status" value="1"/>
</dbReference>
<feature type="region of interest" description="Disordered" evidence="2">
    <location>
        <begin position="17"/>
        <end position="42"/>
    </location>
</feature>
<evidence type="ECO:0000256" key="3">
    <source>
        <dbReference type="SAM" id="SignalP"/>
    </source>
</evidence>
<comment type="caution">
    <text evidence="5">The sequence shown here is derived from an EMBL/GenBank/DDBJ whole genome shotgun (WGS) entry which is preliminary data.</text>
</comment>
<dbReference type="PANTHER" id="PTHR31836:SF21">
    <property type="entry name" value="EXPANSIN-LIKE PROTEIN 7"/>
    <property type="match status" value="1"/>
</dbReference>
<protein>
    <submittedName>
        <fullName evidence="5">Expansin-YoaJ</fullName>
    </submittedName>
</protein>
<dbReference type="InterPro" id="IPR049818">
    <property type="entry name" value="Expansin_EXLX1-like"/>
</dbReference>
<dbReference type="SUPFAM" id="SSF50685">
    <property type="entry name" value="Barwin-like endoglucanases"/>
    <property type="match status" value="1"/>
</dbReference>
<proteinExistence type="predicted"/>
<dbReference type="OrthoDB" id="406505at2759"/>
<dbReference type="NCBIfam" id="NF041144">
    <property type="entry name" value="expansin_EXLX1"/>
    <property type="match status" value="1"/>
</dbReference>
<reference evidence="5 6" key="1">
    <citation type="submission" date="2015-04" db="EMBL/GenBank/DDBJ databases">
        <title>Genome sequence of Ceratocystis platani, a major pathogen of plane trees.</title>
        <authorList>
            <person name="Belbahri L."/>
        </authorList>
    </citation>
    <scope>NUCLEOTIDE SEQUENCE [LARGE SCALE GENOMIC DNA]</scope>
    <source>
        <strain evidence="5 6">CFO</strain>
    </source>
</reference>
<feature type="compositionally biased region" description="Polar residues" evidence="2">
    <location>
        <begin position="90"/>
        <end position="101"/>
    </location>
</feature>